<reference evidence="3" key="1">
    <citation type="journal article" date="2019" name="Int. J. Syst. Evol. Microbiol.">
        <title>The Global Catalogue of Microorganisms (GCM) 10K type strain sequencing project: providing services to taxonomists for standard genome sequencing and annotation.</title>
        <authorList>
            <consortium name="The Broad Institute Genomics Platform"/>
            <consortium name="The Broad Institute Genome Sequencing Center for Infectious Disease"/>
            <person name="Wu L."/>
            <person name="Ma J."/>
        </authorList>
    </citation>
    <scope>NUCLEOTIDE SEQUENCE [LARGE SCALE GENOMIC DNA]</scope>
    <source>
        <strain evidence="3">JCM 31037</strain>
    </source>
</reference>
<feature type="compositionally biased region" description="Low complexity" evidence="1">
    <location>
        <begin position="185"/>
        <end position="199"/>
    </location>
</feature>
<protein>
    <submittedName>
        <fullName evidence="2">Uncharacterized protein</fullName>
    </submittedName>
</protein>
<comment type="caution">
    <text evidence="2">The sequence shown here is derived from an EMBL/GenBank/DDBJ whole genome shotgun (WGS) entry which is preliminary data.</text>
</comment>
<keyword evidence="3" id="KW-1185">Reference proteome</keyword>
<evidence type="ECO:0000256" key="1">
    <source>
        <dbReference type="SAM" id="MobiDB-lite"/>
    </source>
</evidence>
<feature type="region of interest" description="Disordered" evidence="1">
    <location>
        <begin position="120"/>
        <end position="236"/>
    </location>
</feature>
<dbReference type="Proteomes" id="UP001597260">
    <property type="component" value="Unassembled WGS sequence"/>
</dbReference>
<proteinExistence type="predicted"/>
<feature type="compositionally biased region" description="Gly residues" evidence="1">
    <location>
        <begin position="127"/>
        <end position="170"/>
    </location>
</feature>
<feature type="region of interest" description="Disordered" evidence="1">
    <location>
        <begin position="1"/>
        <end position="25"/>
    </location>
</feature>
<name>A0ABW3YRJ3_9ACTN</name>
<gene>
    <name evidence="2" type="ORF">ACFQ4H_33580</name>
</gene>
<dbReference type="RefSeq" id="WP_377579093.1">
    <property type="nucleotide sequence ID" value="NZ_JBHTMP010000111.1"/>
</dbReference>
<dbReference type="EMBL" id="JBHTMP010000111">
    <property type="protein sequence ID" value="MFD1326021.1"/>
    <property type="molecule type" value="Genomic_DNA"/>
</dbReference>
<organism evidence="2 3">
    <name type="scientific">Micromonospora sonneratiae</name>
    <dbReference type="NCBI Taxonomy" id="1184706"/>
    <lineage>
        <taxon>Bacteria</taxon>
        <taxon>Bacillati</taxon>
        <taxon>Actinomycetota</taxon>
        <taxon>Actinomycetes</taxon>
        <taxon>Micromonosporales</taxon>
        <taxon>Micromonosporaceae</taxon>
        <taxon>Micromonospora</taxon>
    </lineage>
</organism>
<accession>A0ABW3YRJ3</accession>
<evidence type="ECO:0000313" key="2">
    <source>
        <dbReference type="EMBL" id="MFD1326021.1"/>
    </source>
</evidence>
<evidence type="ECO:0000313" key="3">
    <source>
        <dbReference type="Proteomes" id="UP001597260"/>
    </source>
</evidence>
<sequence>MGNETSAQREYGRQTADDQSTDQPDVLLDVPGLNIDALDLEATDLRAKVSLNAEVLNLLRLNVGIDLSLGQVRLDLRGVGAQALLKVRLDQVAEIVNRMLTSVDTHPELIESLVRTAATSGQQAAQGGQGQAQGGQGQQGQQGQGQQGQQGQEGQGQQGQGQEQGEGGQAQGKKPEGQGQGQEGQGQDQPQPQGDGQDQAGRERAIEACATVDLESRRSGDPRPPAGLPRRARRRW</sequence>